<sequence length="230" mass="25922">MYQERVMIKDTVFFAPGVSGGSNASSLSSRHRRAAIILHEIYGINAHIQRAGHEWMTRGFDIYIPALFPHHTPFRYEQQEEAYRHFSVNVGFDPAVVTTLLHDLRTQYETLIVVGYSVGATLAWLSAASGLCDGVICYYGSRIRQYLHLAPLCPALVIIARYEPAFDPLAMRQTLEKRPRVQCKMYDARHGFCDADSATFDAALSHQVMDDVTAFIRDITCANTSPDFQL</sequence>
<dbReference type="EMBL" id="AFCJ01002633">
    <property type="protein sequence ID" value="EHC28206.1"/>
    <property type="molecule type" value="Genomic_DNA"/>
</dbReference>
<organism evidence="2 3">
    <name type="scientific">Salmonella enterica subsp. enterica serovar Alachua str. R6-377</name>
    <dbReference type="NCBI Taxonomy" id="913241"/>
    <lineage>
        <taxon>Bacteria</taxon>
        <taxon>Pseudomonadati</taxon>
        <taxon>Pseudomonadota</taxon>
        <taxon>Gammaproteobacteria</taxon>
        <taxon>Enterobacterales</taxon>
        <taxon>Enterobacteriaceae</taxon>
        <taxon>Salmonella</taxon>
    </lineage>
</organism>
<evidence type="ECO:0000313" key="2">
    <source>
        <dbReference type="EMBL" id="EHC28206.1"/>
    </source>
</evidence>
<protein>
    <submittedName>
        <fullName evidence="2">Dienelactone hydrolase family</fullName>
    </submittedName>
</protein>
<dbReference type="PATRIC" id="fig|913241.3.peg.4827"/>
<evidence type="ECO:0000259" key="1">
    <source>
        <dbReference type="Pfam" id="PF01738"/>
    </source>
</evidence>
<dbReference type="SUPFAM" id="SSF53474">
    <property type="entry name" value="alpha/beta-Hydrolases"/>
    <property type="match status" value="1"/>
</dbReference>
<dbReference type="PANTHER" id="PTHR46623">
    <property type="entry name" value="CARBOXYMETHYLENEBUTENOLIDASE-RELATED"/>
    <property type="match status" value="1"/>
</dbReference>
<dbReference type="Proteomes" id="UP000004642">
    <property type="component" value="Unassembled WGS sequence"/>
</dbReference>
<dbReference type="InterPro" id="IPR029058">
    <property type="entry name" value="AB_hydrolase_fold"/>
</dbReference>
<evidence type="ECO:0000313" key="3">
    <source>
        <dbReference type="Proteomes" id="UP000004642"/>
    </source>
</evidence>
<feature type="domain" description="Dienelactone hydrolase" evidence="1">
    <location>
        <begin position="32"/>
        <end position="218"/>
    </location>
</feature>
<proteinExistence type="predicted"/>
<dbReference type="Gene3D" id="3.40.50.1820">
    <property type="entry name" value="alpha/beta hydrolase"/>
    <property type="match status" value="1"/>
</dbReference>
<dbReference type="AlphaFoldDB" id="G5LXR1"/>
<dbReference type="InterPro" id="IPR051049">
    <property type="entry name" value="Dienelactone_hydrolase-like"/>
</dbReference>
<accession>G5LXR1</accession>
<dbReference type="Pfam" id="PF01738">
    <property type="entry name" value="DLH"/>
    <property type="match status" value="1"/>
</dbReference>
<dbReference type="GO" id="GO:0016787">
    <property type="term" value="F:hydrolase activity"/>
    <property type="evidence" value="ECO:0007669"/>
    <property type="project" value="UniProtKB-KW"/>
</dbReference>
<gene>
    <name evidence="2" type="ORF">LTSEALA_6259</name>
</gene>
<keyword evidence="2" id="KW-0378">Hydrolase</keyword>
<dbReference type="PANTHER" id="PTHR46623:SF6">
    <property type="entry name" value="ALPHA_BETA-HYDROLASES SUPERFAMILY PROTEIN"/>
    <property type="match status" value="1"/>
</dbReference>
<name>G5LXR1_SALET</name>
<dbReference type="InterPro" id="IPR002925">
    <property type="entry name" value="Dienelactn_hydro"/>
</dbReference>
<comment type="caution">
    <text evidence="2">The sequence shown here is derived from an EMBL/GenBank/DDBJ whole genome shotgun (WGS) entry which is preliminary data.</text>
</comment>
<reference evidence="2 3" key="1">
    <citation type="journal article" date="2011" name="BMC Genomics">
        <title>Genome sequencing reveals diversification of virulence factor content and possible host adaptation in distinct subpopulations of Salmonella enterica.</title>
        <authorList>
            <person name="den Bakker H.C."/>
            <person name="Moreno Switt A.I."/>
            <person name="Govoni G."/>
            <person name="Cummings C.A."/>
            <person name="Ranieri M.L."/>
            <person name="Degoricija L."/>
            <person name="Hoelzer K."/>
            <person name="Rodriguez-Rivera L.D."/>
            <person name="Brown S."/>
            <person name="Bolchacova E."/>
            <person name="Furtado M.R."/>
            <person name="Wiedmann M."/>
        </authorList>
    </citation>
    <scope>NUCLEOTIDE SEQUENCE [LARGE SCALE GENOMIC DNA]</scope>
    <source>
        <strain evidence="2 3">R6-377</strain>
    </source>
</reference>